<evidence type="ECO:0000256" key="11">
    <source>
        <dbReference type="ARBA" id="ARBA00022737"/>
    </source>
</evidence>
<dbReference type="NCBIfam" id="TIGR00782">
    <property type="entry name" value="ccoP"/>
    <property type="match status" value="1"/>
</dbReference>
<name>A0ABV7ECW1_9SPHN</name>
<evidence type="ECO:0000313" key="24">
    <source>
        <dbReference type="Proteomes" id="UP001595378"/>
    </source>
</evidence>
<reference evidence="24" key="1">
    <citation type="journal article" date="2019" name="Int. J. Syst. Evol. Microbiol.">
        <title>The Global Catalogue of Microorganisms (GCM) 10K type strain sequencing project: providing services to taxonomists for standard genome sequencing and annotation.</title>
        <authorList>
            <consortium name="The Broad Institute Genomics Platform"/>
            <consortium name="The Broad Institute Genome Sequencing Center for Infectious Disease"/>
            <person name="Wu L."/>
            <person name="Ma J."/>
        </authorList>
    </citation>
    <scope>NUCLEOTIDE SEQUENCE [LARGE SCALE GENOMIC DNA]</scope>
    <source>
        <strain evidence="24">KCTC 52606</strain>
    </source>
</reference>
<comment type="pathway">
    <text evidence="2 19">Energy metabolism; oxidative phosphorylation.</text>
</comment>
<keyword evidence="14 21" id="KW-1133">Transmembrane helix</keyword>
<accession>A0ABV7ECW1</accession>
<dbReference type="PROSITE" id="PS51007">
    <property type="entry name" value="CYTC"/>
    <property type="match status" value="2"/>
</dbReference>
<keyword evidence="10 19" id="KW-0479">Metal-binding</keyword>
<comment type="cofactor">
    <cofactor evidence="19">
        <name>heme c</name>
        <dbReference type="ChEBI" id="CHEBI:61717"/>
    </cofactor>
    <text evidence="19">Binds 2 heme C groups per subunit.</text>
</comment>
<keyword evidence="8 19" id="KW-0679">Respiratory chain</keyword>
<dbReference type="EMBL" id="JBHRSU010000001">
    <property type="protein sequence ID" value="MFC3099688.1"/>
    <property type="molecule type" value="Genomic_DNA"/>
</dbReference>
<dbReference type="Pfam" id="PF00034">
    <property type="entry name" value="Cytochrom_C"/>
    <property type="match status" value="1"/>
</dbReference>
<evidence type="ECO:0000256" key="18">
    <source>
        <dbReference type="ARBA" id="ARBA00023136"/>
    </source>
</evidence>
<evidence type="ECO:0000256" key="12">
    <source>
        <dbReference type="ARBA" id="ARBA00022781"/>
    </source>
</evidence>
<keyword evidence="6 19" id="KW-0997">Cell inner membrane</keyword>
<evidence type="ECO:0000256" key="5">
    <source>
        <dbReference type="ARBA" id="ARBA00022475"/>
    </source>
</evidence>
<dbReference type="RefSeq" id="WP_336917075.1">
    <property type="nucleotide sequence ID" value="NZ_JBANRN010000001.1"/>
</dbReference>
<gene>
    <name evidence="23" type="primary">ccoP</name>
    <name evidence="23" type="ORF">ACFODK_02140</name>
</gene>
<proteinExistence type="inferred from homology"/>
<protein>
    <recommendedName>
        <fullName evidence="19">Cbb3-type cytochrome c oxidase subunit</fullName>
    </recommendedName>
</protein>
<dbReference type="Proteomes" id="UP001595378">
    <property type="component" value="Unassembled WGS sequence"/>
</dbReference>
<organism evidence="23 24">
    <name type="scientific">Alteraurantiacibacter lauratis</name>
    <dbReference type="NCBI Taxonomy" id="2054627"/>
    <lineage>
        <taxon>Bacteria</taxon>
        <taxon>Pseudomonadati</taxon>
        <taxon>Pseudomonadota</taxon>
        <taxon>Alphaproteobacteria</taxon>
        <taxon>Sphingomonadales</taxon>
        <taxon>Erythrobacteraceae</taxon>
        <taxon>Alteraurantiacibacter</taxon>
    </lineage>
</organism>
<keyword evidence="9 21" id="KW-0812">Transmembrane</keyword>
<keyword evidence="12 19" id="KW-0375">Hydrogen ion transport</keyword>
<evidence type="ECO:0000256" key="6">
    <source>
        <dbReference type="ARBA" id="ARBA00022519"/>
    </source>
</evidence>
<dbReference type="PIRSF" id="PIRSF000006">
    <property type="entry name" value="Cbb3-Cox_fixP"/>
    <property type="match status" value="1"/>
</dbReference>
<feature type="domain" description="Cytochrome c" evidence="22">
    <location>
        <begin position="213"/>
        <end position="294"/>
    </location>
</feature>
<keyword evidence="7 19" id="KW-0349">Heme</keyword>
<keyword evidence="18 19" id="KW-0472">Membrane</keyword>
<evidence type="ECO:0000256" key="7">
    <source>
        <dbReference type="ARBA" id="ARBA00022617"/>
    </source>
</evidence>
<evidence type="ECO:0000256" key="4">
    <source>
        <dbReference type="ARBA" id="ARBA00022448"/>
    </source>
</evidence>
<keyword evidence="11" id="KW-0677">Repeat</keyword>
<evidence type="ECO:0000256" key="14">
    <source>
        <dbReference type="ARBA" id="ARBA00022989"/>
    </source>
</evidence>
<evidence type="ECO:0000256" key="8">
    <source>
        <dbReference type="ARBA" id="ARBA00022660"/>
    </source>
</evidence>
<keyword evidence="16 19" id="KW-0408">Iron</keyword>
<dbReference type="Gene3D" id="1.10.760.10">
    <property type="entry name" value="Cytochrome c-like domain"/>
    <property type="match status" value="2"/>
</dbReference>
<keyword evidence="24" id="KW-1185">Reference proteome</keyword>
<keyword evidence="15 19" id="KW-0560">Oxidoreductase</keyword>
<evidence type="ECO:0000256" key="15">
    <source>
        <dbReference type="ARBA" id="ARBA00023002"/>
    </source>
</evidence>
<evidence type="ECO:0000256" key="21">
    <source>
        <dbReference type="SAM" id="Phobius"/>
    </source>
</evidence>
<keyword evidence="5 19" id="KW-1003">Cell membrane</keyword>
<dbReference type="InterPro" id="IPR032858">
    <property type="entry name" value="CcoP_N"/>
</dbReference>
<dbReference type="InterPro" id="IPR050597">
    <property type="entry name" value="Cytochrome_c_Oxidase_Subunit"/>
</dbReference>
<dbReference type="InterPro" id="IPR008168">
    <property type="entry name" value="Cyt_C_IC"/>
</dbReference>
<comment type="subunit">
    <text evidence="19">Component of the cbb3-type cytochrome c oxidase.</text>
</comment>
<evidence type="ECO:0000256" key="1">
    <source>
        <dbReference type="ARBA" id="ARBA00004533"/>
    </source>
</evidence>
<feature type="domain" description="Cytochrome c" evidence="22">
    <location>
        <begin position="119"/>
        <end position="209"/>
    </location>
</feature>
<evidence type="ECO:0000256" key="16">
    <source>
        <dbReference type="ARBA" id="ARBA00023004"/>
    </source>
</evidence>
<dbReference type="SUPFAM" id="SSF46626">
    <property type="entry name" value="Cytochrome c"/>
    <property type="match status" value="2"/>
</dbReference>
<evidence type="ECO:0000256" key="3">
    <source>
        <dbReference type="ARBA" id="ARBA00006113"/>
    </source>
</evidence>
<evidence type="ECO:0000259" key="22">
    <source>
        <dbReference type="PROSITE" id="PS51007"/>
    </source>
</evidence>
<evidence type="ECO:0000256" key="13">
    <source>
        <dbReference type="ARBA" id="ARBA00022982"/>
    </source>
</evidence>
<dbReference type="PANTHER" id="PTHR33751">
    <property type="entry name" value="CBB3-TYPE CYTOCHROME C OXIDASE SUBUNIT FIXP"/>
    <property type="match status" value="1"/>
</dbReference>
<dbReference type="Pfam" id="PF13442">
    <property type="entry name" value="Cytochrome_CBB3"/>
    <property type="match status" value="1"/>
</dbReference>
<feature type="region of interest" description="Disordered" evidence="20">
    <location>
        <begin position="1"/>
        <end position="22"/>
    </location>
</feature>
<dbReference type="Gene3D" id="6.10.280.130">
    <property type="match status" value="1"/>
</dbReference>
<keyword evidence="4 19" id="KW-0813">Transport</keyword>
<keyword evidence="13 19" id="KW-0249">Electron transport</keyword>
<dbReference type="InterPro" id="IPR036909">
    <property type="entry name" value="Cyt_c-like_dom_sf"/>
</dbReference>
<feature type="transmembrane region" description="Helical" evidence="21">
    <location>
        <begin position="43"/>
        <end position="61"/>
    </location>
</feature>
<keyword evidence="17 19" id="KW-0406">Ion transport</keyword>
<dbReference type="Pfam" id="PF14715">
    <property type="entry name" value="FixP_N"/>
    <property type="match status" value="1"/>
</dbReference>
<dbReference type="PRINTS" id="PR00605">
    <property type="entry name" value="CYTCHROMECIC"/>
</dbReference>
<sequence length="319" mass="34151">MANEHEAPAAPHPGRRIDEPTGVETVGHEWDGIEELNNPLPRWWLWTFYLTIFWSLAYVIAYPAWPLIEKGTEGVLGWSSRGQLADELAAEEARRAPLMEAIAATPIEQLPQNSELMMQAVAGGAAAFRVHCVQCHGANAAGFEGFPNLTDDEWLWGGDMPAIETTLLHGIRHPGDPATRTSLMPAFGQTGILDSAQISQVTDHVLSLTGRAKTNAAGAEIYANNCAVCHGADGGGLRQFGTPSLNDAVWLYGSSREAIRQQIFAPRHGVMPSWGDRLDPATIRMLAAYVHSLGGGEDFVEPVVADAGATPLAAGDGAE</sequence>
<evidence type="ECO:0000256" key="20">
    <source>
        <dbReference type="SAM" id="MobiDB-lite"/>
    </source>
</evidence>
<dbReference type="InterPro" id="IPR004678">
    <property type="entry name" value="Cyt_c_oxidase_cbb3_su3"/>
</dbReference>
<comment type="caution">
    <text evidence="23">The sequence shown here is derived from an EMBL/GenBank/DDBJ whole genome shotgun (WGS) entry which is preliminary data.</text>
</comment>
<dbReference type="InterPro" id="IPR038414">
    <property type="entry name" value="CcoP_N_sf"/>
</dbReference>
<comment type="subcellular location">
    <subcellularLocation>
        <location evidence="1 19">Cell inner membrane</location>
    </subcellularLocation>
</comment>
<evidence type="ECO:0000256" key="17">
    <source>
        <dbReference type="ARBA" id="ARBA00023065"/>
    </source>
</evidence>
<evidence type="ECO:0000256" key="2">
    <source>
        <dbReference type="ARBA" id="ARBA00004673"/>
    </source>
</evidence>
<dbReference type="InterPro" id="IPR009056">
    <property type="entry name" value="Cyt_c-like_dom"/>
</dbReference>
<evidence type="ECO:0000256" key="10">
    <source>
        <dbReference type="ARBA" id="ARBA00022723"/>
    </source>
</evidence>
<comment type="similarity">
    <text evidence="3 19">Belongs to the CcoP / FixP family.</text>
</comment>
<comment type="function">
    <text evidence="19">C-type cytochrome. Part of the cbb3-type cytochrome c oxidase complex.</text>
</comment>
<evidence type="ECO:0000256" key="19">
    <source>
        <dbReference type="PIRNR" id="PIRNR000006"/>
    </source>
</evidence>
<evidence type="ECO:0000256" key="9">
    <source>
        <dbReference type="ARBA" id="ARBA00022692"/>
    </source>
</evidence>
<evidence type="ECO:0000313" key="23">
    <source>
        <dbReference type="EMBL" id="MFC3099688.1"/>
    </source>
</evidence>
<dbReference type="PANTHER" id="PTHR33751:SF1">
    <property type="entry name" value="CBB3-TYPE CYTOCHROME C OXIDASE SUBUNIT FIXP"/>
    <property type="match status" value="1"/>
</dbReference>